<organism evidence="1 2">
    <name type="scientific">Pluteus cervinus</name>
    <dbReference type="NCBI Taxonomy" id="181527"/>
    <lineage>
        <taxon>Eukaryota</taxon>
        <taxon>Fungi</taxon>
        <taxon>Dikarya</taxon>
        <taxon>Basidiomycota</taxon>
        <taxon>Agaricomycotina</taxon>
        <taxon>Agaricomycetes</taxon>
        <taxon>Agaricomycetidae</taxon>
        <taxon>Agaricales</taxon>
        <taxon>Pluteineae</taxon>
        <taxon>Pluteaceae</taxon>
        <taxon>Pluteus</taxon>
    </lineage>
</organism>
<proteinExistence type="predicted"/>
<evidence type="ECO:0000313" key="1">
    <source>
        <dbReference type="EMBL" id="TFK71344.1"/>
    </source>
</evidence>
<keyword evidence="2" id="KW-1185">Reference proteome</keyword>
<accession>A0ACD3B196</accession>
<gene>
    <name evidence="1" type="ORF">BDN72DRAFT_837718</name>
</gene>
<name>A0ACD3B196_9AGAR</name>
<reference evidence="1 2" key="1">
    <citation type="journal article" date="2019" name="Nat. Ecol. Evol.">
        <title>Megaphylogeny resolves global patterns of mushroom evolution.</title>
        <authorList>
            <person name="Varga T."/>
            <person name="Krizsan K."/>
            <person name="Foldi C."/>
            <person name="Dima B."/>
            <person name="Sanchez-Garcia M."/>
            <person name="Sanchez-Ramirez S."/>
            <person name="Szollosi G.J."/>
            <person name="Szarkandi J.G."/>
            <person name="Papp V."/>
            <person name="Albert L."/>
            <person name="Andreopoulos W."/>
            <person name="Angelini C."/>
            <person name="Antonin V."/>
            <person name="Barry K.W."/>
            <person name="Bougher N.L."/>
            <person name="Buchanan P."/>
            <person name="Buyck B."/>
            <person name="Bense V."/>
            <person name="Catcheside P."/>
            <person name="Chovatia M."/>
            <person name="Cooper J."/>
            <person name="Damon W."/>
            <person name="Desjardin D."/>
            <person name="Finy P."/>
            <person name="Geml J."/>
            <person name="Haridas S."/>
            <person name="Hughes K."/>
            <person name="Justo A."/>
            <person name="Karasinski D."/>
            <person name="Kautmanova I."/>
            <person name="Kiss B."/>
            <person name="Kocsube S."/>
            <person name="Kotiranta H."/>
            <person name="LaButti K.M."/>
            <person name="Lechner B.E."/>
            <person name="Liimatainen K."/>
            <person name="Lipzen A."/>
            <person name="Lukacs Z."/>
            <person name="Mihaltcheva S."/>
            <person name="Morgado L.N."/>
            <person name="Niskanen T."/>
            <person name="Noordeloos M.E."/>
            <person name="Ohm R.A."/>
            <person name="Ortiz-Santana B."/>
            <person name="Ovrebo C."/>
            <person name="Racz N."/>
            <person name="Riley R."/>
            <person name="Savchenko A."/>
            <person name="Shiryaev A."/>
            <person name="Soop K."/>
            <person name="Spirin V."/>
            <person name="Szebenyi C."/>
            <person name="Tomsovsky M."/>
            <person name="Tulloss R.E."/>
            <person name="Uehling J."/>
            <person name="Grigoriev I.V."/>
            <person name="Vagvolgyi C."/>
            <person name="Papp T."/>
            <person name="Martin F.M."/>
            <person name="Miettinen O."/>
            <person name="Hibbett D.S."/>
            <person name="Nagy L.G."/>
        </authorList>
    </citation>
    <scope>NUCLEOTIDE SEQUENCE [LARGE SCALE GENOMIC DNA]</scope>
    <source>
        <strain evidence="1 2">NL-1719</strain>
    </source>
</reference>
<evidence type="ECO:0000313" key="2">
    <source>
        <dbReference type="Proteomes" id="UP000308600"/>
    </source>
</evidence>
<dbReference type="Proteomes" id="UP000308600">
    <property type="component" value="Unassembled WGS sequence"/>
</dbReference>
<protein>
    <submittedName>
        <fullName evidence="1">Uncharacterized protein</fullName>
    </submittedName>
</protein>
<sequence>MFPQSQEDSKGREVEVSKLKVLSEGVGQRISNLQATVADLKNLDHTFNDITPRLHAIQSIWRMLITDAQTLRERLLSMPLAGHTKGFILYAKTVQAIYGSLYYALDQYCLAV</sequence>
<dbReference type="EMBL" id="ML208299">
    <property type="protein sequence ID" value="TFK71344.1"/>
    <property type="molecule type" value="Genomic_DNA"/>
</dbReference>